<evidence type="ECO:0000313" key="7">
    <source>
        <dbReference type="EMBL" id="MDE1357273.1"/>
    </source>
</evidence>
<evidence type="ECO:0000256" key="4">
    <source>
        <dbReference type="ARBA" id="ARBA00022989"/>
    </source>
</evidence>
<dbReference type="PANTHER" id="PTHR30250">
    <property type="entry name" value="PST FAMILY PREDICTED COLANIC ACID TRANSPORTER"/>
    <property type="match status" value="1"/>
</dbReference>
<dbReference type="GO" id="GO:0009246">
    <property type="term" value="P:enterobacterial common antigen biosynthetic process"/>
    <property type="evidence" value="ECO:0007669"/>
    <property type="project" value="InterPro"/>
</dbReference>
<feature type="transmembrane region" description="Helical" evidence="6">
    <location>
        <begin position="259"/>
        <end position="280"/>
    </location>
</feature>
<gene>
    <name evidence="7" type="ORF">L9W73_08160</name>
</gene>
<feature type="transmembrane region" description="Helical" evidence="6">
    <location>
        <begin position="44"/>
        <end position="64"/>
    </location>
</feature>
<evidence type="ECO:0000313" key="8">
    <source>
        <dbReference type="Proteomes" id="UP001140973"/>
    </source>
</evidence>
<dbReference type="EMBL" id="JAKNAP010000022">
    <property type="protein sequence ID" value="MDE1357273.1"/>
    <property type="molecule type" value="Genomic_DNA"/>
</dbReference>
<keyword evidence="4 6" id="KW-1133">Transmembrane helix</keyword>
<dbReference type="AlphaFoldDB" id="A0A9X4J099"/>
<feature type="transmembrane region" description="Helical" evidence="6">
    <location>
        <begin position="12"/>
        <end position="32"/>
    </location>
</feature>
<feature type="transmembrane region" description="Helical" evidence="6">
    <location>
        <begin position="150"/>
        <end position="170"/>
    </location>
</feature>
<dbReference type="CDD" id="cd13125">
    <property type="entry name" value="MATE_like_10"/>
    <property type="match status" value="1"/>
</dbReference>
<accession>A0A9X4J099</accession>
<evidence type="ECO:0000256" key="3">
    <source>
        <dbReference type="ARBA" id="ARBA00022692"/>
    </source>
</evidence>
<evidence type="ECO:0000256" key="1">
    <source>
        <dbReference type="ARBA" id="ARBA00004651"/>
    </source>
</evidence>
<dbReference type="InterPro" id="IPR044550">
    <property type="entry name" value="WzxE"/>
</dbReference>
<keyword evidence="2" id="KW-1003">Cell membrane</keyword>
<protein>
    <submittedName>
        <fullName evidence="7">O-antigen translocase</fullName>
    </submittedName>
</protein>
<feature type="transmembrane region" description="Helical" evidence="6">
    <location>
        <begin position="301"/>
        <end position="324"/>
    </location>
</feature>
<sequence>MKRLLKITSFTAILTLLKMAIGFVIAKVVAIYTGPTGMAMLGQLQSIVLVVIGISNSPVGAGLVRYTAEYHQHGLEACAPWWRACIQWSLALLFIIIPLGLFFSENISLWLFDNYDYAWLIVVIVFVLPFATCGALINSVLNGLQQYRRFVVLGMISALLSGAVMITLIIQKDLNGALLAASLQAGLIGTVMLVGCIREPWFKLNFWWGKTEKKHKRLIGGYVLMALTTALTVPVSLIFVRNILVAHVGWEQAGLWQAVWRISEVYLGVITMALGTYYLPKLSVLVGVDAITSEITKTAKIVLPIVIALALLVYFMRDIAIHLLFTAEFTEARNLFAIQLIGDVLKITAWMYAYPMISRGATTWYITTEILFSLFFVLLAWIFIQKYGVQGANFAYLINYVSYFFIIFLNVKRFAR</sequence>
<organism evidence="7 8">
    <name type="scientific">Vibrio aestuarianus</name>
    <dbReference type="NCBI Taxonomy" id="28171"/>
    <lineage>
        <taxon>Bacteria</taxon>
        <taxon>Pseudomonadati</taxon>
        <taxon>Pseudomonadota</taxon>
        <taxon>Gammaproteobacteria</taxon>
        <taxon>Vibrionales</taxon>
        <taxon>Vibrionaceae</taxon>
        <taxon>Vibrio</taxon>
    </lineage>
</organism>
<dbReference type="Proteomes" id="UP001140973">
    <property type="component" value="Unassembled WGS sequence"/>
</dbReference>
<feature type="transmembrane region" description="Helical" evidence="6">
    <location>
        <begin position="336"/>
        <end position="357"/>
    </location>
</feature>
<feature type="transmembrane region" description="Helical" evidence="6">
    <location>
        <begin position="364"/>
        <end position="384"/>
    </location>
</feature>
<feature type="transmembrane region" description="Helical" evidence="6">
    <location>
        <begin position="176"/>
        <end position="197"/>
    </location>
</feature>
<dbReference type="RefSeq" id="WP_274673976.1">
    <property type="nucleotide sequence ID" value="NZ_JAKNAP010000022.1"/>
</dbReference>
<evidence type="ECO:0000256" key="6">
    <source>
        <dbReference type="SAM" id="Phobius"/>
    </source>
</evidence>
<keyword evidence="5 6" id="KW-0472">Membrane</keyword>
<evidence type="ECO:0000256" key="5">
    <source>
        <dbReference type="ARBA" id="ARBA00023136"/>
    </source>
</evidence>
<reference evidence="7" key="1">
    <citation type="submission" date="2022-02" db="EMBL/GenBank/DDBJ databases">
        <title>Emergence and expansion in Europe of a Vibrio aestuarianus clonal complex pathogenic for oysters.</title>
        <authorList>
            <person name="Mesnil A."/>
            <person name="Travers M.-A."/>
        </authorList>
    </citation>
    <scope>NUCLEOTIDE SEQUENCE</scope>
    <source>
        <strain evidence="7">151-ITT-15-cp-1</strain>
    </source>
</reference>
<keyword evidence="3 6" id="KW-0812">Transmembrane</keyword>
<dbReference type="PANTHER" id="PTHR30250:SF30">
    <property type="entry name" value="LIPID III FLIPPASE"/>
    <property type="match status" value="1"/>
</dbReference>
<feature type="transmembrane region" description="Helical" evidence="6">
    <location>
        <begin position="390"/>
        <end position="411"/>
    </location>
</feature>
<dbReference type="InterPro" id="IPR050833">
    <property type="entry name" value="Poly_Biosynth_Transport"/>
</dbReference>
<feature type="transmembrane region" description="Helical" evidence="6">
    <location>
        <begin position="117"/>
        <end position="138"/>
    </location>
</feature>
<dbReference type="GO" id="GO:0005886">
    <property type="term" value="C:plasma membrane"/>
    <property type="evidence" value="ECO:0007669"/>
    <property type="project" value="UniProtKB-SubCell"/>
</dbReference>
<comment type="caution">
    <text evidence="7">The sequence shown here is derived from an EMBL/GenBank/DDBJ whole genome shotgun (WGS) entry which is preliminary data.</text>
</comment>
<feature type="transmembrane region" description="Helical" evidence="6">
    <location>
        <begin position="85"/>
        <end position="111"/>
    </location>
</feature>
<proteinExistence type="predicted"/>
<comment type="subcellular location">
    <subcellularLocation>
        <location evidence="1">Cell membrane</location>
        <topology evidence="1">Multi-pass membrane protein</topology>
    </subcellularLocation>
</comment>
<feature type="transmembrane region" description="Helical" evidence="6">
    <location>
        <begin position="218"/>
        <end position="239"/>
    </location>
</feature>
<name>A0A9X4J099_9VIBR</name>
<evidence type="ECO:0000256" key="2">
    <source>
        <dbReference type="ARBA" id="ARBA00022475"/>
    </source>
</evidence>